<feature type="region of interest" description="Disordered" evidence="2">
    <location>
        <begin position="135"/>
        <end position="193"/>
    </location>
</feature>
<feature type="coiled-coil region" evidence="1">
    <location>
        <begin position="217"/>
        <end position="251"/>
    </location>
</feature>
<feature type="compositionally biased region" description="Polar residues" evidence="2">
    <location>
        <begin position="181"/>
        <end position="192"/>
    </location>
</feature>
<accession>A0A9C7UNP2</accession>
<name>A0A9C7UNP2_9RHOD</name>
<feature type="coiled-coil region" evidence="1">
    <location>
        <begin position="627"/>
        <end position="654"/>
    </location>
</feature>
<comment type="caution">
    <text evidence="3">The sequence shown here is derived from an EMBL/GenBank/DDBJ whole genome shotgun (WGS) entry which is preliminary data.</text>
</comment>
<evidence type="ECO:0000256" key="2">
    <source>
        <dbReference type="SAM" id="MobiDB-lite"/>
    </source>
</evidence>
<evidence type="ECO:0000313" key="3">
    <source>
        <dbReference type="EMBL" id="GJQ09577.1"/>
    </source>
</evidence>
<feature type="coiled-coil region" evidence="1">
    <location>
        <begin position="38"/>
        <end position="72"/>
    </location>
</feature>
<gene>
    <name evidence="3" type="ORF">GpartN1_g1368.t1</name>
</gene>
<sequence>MSKDQRSVLLTHNTKTPSSNRLLQESTEINVNYQSKKLEAYKAKWKASIQEKQQLQEDHQRLLKRLRELERKDLAKTQQNRRSKDSEEKRLNYSSNRVRSSVGSSRRVELQKLEGVQLSAHVDFSSRRNSIGVTRSTHTSIGERFRDSSSPTTGFLESSKPLEIAKHSKSATSNEDEKSLQFHSSSKSLNTDTGKRLNETQFVIEEGAGETSQTLKVVALTKELSVLSNRKKKLEQEVFQLKTELSKEEGKRWIVIREHIEAQRKLCNVMNNWKLFYDSLVQSFLPECQKFLSCIKGKEAISSCLQGIECEISNTTNNTNVKRTNNLGENAQEGQLNRFSIDTRISSDGSIAYNDYAIDSTSSFHNSGEQLDALLESEGKSLFEDDVFVYSAEWSTVLNDFVCNQPFGRVICHKLLTNLKNLDSVERKFETVTQKLEDRIKRLRAKISILCGNNPVQVACMDLGISSDCTLAINSFSSGPTVSLEEGFEKISCQSDASQRKNSASKCIGFQNSKTLTDMGFLEPLQRKVEELETKYCCMITRILVQNDKLSSLRNNQSELKSTHSLCFLSLVEELLRLLELSSKKHNSVLLQSFPTNRGTDSQNGLCREFSEDFAFSKLGQTFCIHCQSLLQENKALKERIVELEEENSSLADQIF</sequence>
<dbReference type="OrthoDB" id="10457308at2759"/>
<dbReference type="EMBL" id="BQMJ01000009">
    <property type="protein sequence ID" value="GJQ09577.1"/>
    <property type="molecule type" value="Genomic_DNA"/>
</dbReference>
<evidence type="ECO:0000256" key="1">
    <source>
        <dbReference type="SAM" id="Coils"/>
    </source>
</evidence>
<keyword evidence="1" id="KW-0175">Coiled coil</keyword>
<organism evidence="3 4">
    <name type="scientific">Galdieria partita</name>
    <dbReference type="NCBI Taxonomy" id="83374"/>
    <lineage>
        <taxon>Eukaryota</taxon>
        <taxon>Rhodophyta</taxon>
        <taxon>Bangiophyceae</taxon>
        <taxon>Galdieriales</taxon>
        <taxon>Galdieriaceae</taxon>
        <taxon>Galdieria</taxon>
    </lineage>
</organism>
<protein>
    <submittedName>
        <fullName evidence="3">Uncharacterized protein</fullName>
    </submittedName>
</protein>
<dbReference type="Proteomes" id="UP001061958">
    <property type="component" value="Unassembled WGS sequence"/>
</dbReference>
<reference evidence="3" key="2">
    <citation type="submission" date="2022-01" db="EMBL/GenBank/DDBJ databases">
        <authorList>
            <person name="Hirooka S."/>
            <person name="Miyagishima S.Y."/>
        </authorList>
    </citation>
    <scope>NUCLEOTIDE SEQUENCE</scope>
    <source>
        <strain evidence="3">NBRC 102759</strain>
    </source>
</reference>
<dbReference type="AlphaFoldDB" id="A0A9C7UNP2"/>
<proteinExistence type="predicted"/>
<feature type="compositionally biased region" description="Low complexity" evidence="2">
    <location>
        <begin position="94"/>
        <end position="105"/>
    </location>
</feature>
<keyword evidence="4" id="KW-1185">Reference proteome</keyword>
<feature type="compositionally biased region" description="Basic and acidic residues" evidence="2">
    <location>
        <begin position="82"/>
        <end position="91"/>
    </location>
</feature>
<feature type="region of interest" description="Disordered" evidence="2">
    <location>
        <begin position="73"/>
        <end position="106"/>
    </location>
</feature>
<evidence type="ECO:0000313" key="4">
    <source>
        <dbReference type="Proteomes" id="UP001061958"/>
    </source>
</evidence>
<reference evidence="3" key="1">
    <citation type="journal article" date="2022" name="Proc. Natl. Acad. Sci. U.S.A.">
        <title>Life cycle and functional genomics of the unicellular red alga Galdieria for elucidating algal and plant evolution and industrial use.</title>
        <authorList>
            <person name="Hirooka S."/>
            <person name="Itabashi T."/>
            <person name="Ichinose T.M."/>
            <person name="Onuma R."/>
            <person name="Fujiwara T."/>
            <person name="Yamashita S."/>
            <person name="Jong L.W."/>
            <person name="Tomita R."/>
            <person name="Iwane A.H."/>
            <person name="Miyagishima S.Y."/>
        </authorList>
    </citation>
    <scope>NUCLEOTIDE SEQUENCE</scope>
    <source>
        <strain evidence="3">NBRC 102759</strain>
    </source>
</reference>